<feature type="transmembrane region" description="Helical" evidence="2">
    <location>
        <begin position="25"/>
        <end position="44"/>
    </location>
</feature>
<feature type="region of interest" description="Disordered" evidence="1">
    <location>
        <begin position="1"/>
        <end position="23"/>
    </location>
</feature>
<feature type="compositionally biased region" description="Basic and acidic residues" evidence="1">
    <location>
        <begin position="7"/>
        <end position="16"/>
    </location>
</feature>
<name>A0A8D8GIS0_CULPI</name>
<dbReference type="EMBL" id="HBUE01269254">
    <property type="protein sequence ID" value="CAG6563066.1"/>
    <property type="molecule type" value="Transcribed_RNA"/>
</dbReference>
<protein>
    <submittedName>
        <fullName evidence="3">(northern house mosquito) hypothetical protein</fullName>
    </submittedName>
</protein>
<sequence length="103" mass="11452">MGQEGTWHTELEEWPPKNKVKQSSLTTPGSFVVSAASFCSFLGVRRLCYEVKRYSDAVSPRSWFPDVNKISTAIEISRPNRSPRPSVHRARGVASQLKDTAGS</sequence>
<dbReference type="EMBL" id="HBUE01121797">
    <property type="protein sequence ID" value="CAG6492725.1"/>
    <property type="molecule type" value="Transcribed_RNA"/>
</dbReference>
<dbReference type="EMBL" id="HBUE01164000">
    <property type="protein sequence ID" value="CAG6511632.1"/>
    <property type="molecule type" value="Transcribed_RNA"/>
</dbReference>
<proteinExistence type="predicted"/>
<evidence type="ECO:0000256" key="1">
    <source>
        <dbReference type="SAM" id="MobiDB-lite"/>
    </source>
</evidence>
<keyword evidence="2" id="KW-0812">Transmembrane</keyword>
<keyword evidence="2" id="KW-1133">Transmembrane helix</keyword>
<dbReference type="AlphaFoldDB" id="A0A8D8GIS0"/>
<feature type="region of interest" description="Disordered" evidence="1">
    <location>
        <begin position="75"/>
        <end position="103"/>
    </location>
</feature>
<evidence type="ECO:0000313" key="3">
    <source>
        <dbReference type="EMBL" id="CAG6511632.1"/>
    </source>
</evidence>
<accession>A0A8D8GIS0</accession>
<organism evidence="3">
    <name type="scientific">Culex pipiens</name>
    <name type="common">House mosquito</name>
    <dbReference type="NCBI Taxonomy" id="7175"/>
    <lineage>
        <taxon>Eukaryota</taxon>
        <taxon>Metazoa</taxon>
        <taxon>Ecdysozoa</taxon>
        <taxon>Arthropoda</taxon>
        <taxon>Hexapoda</taxon>
        <taxon>Insecta</taxon>
        <taxon>Pterygota</taxon>
        <taxon>Neoptera</taxon>
        <taxon>Endopterygota</taxon>
        <taxon>Diptera</taxon>
        <taxon>Nematocera</taxon>
        <taxon>Culicoidea</taxon>
        <taxon>Culicidae</taxon>
        <taxon>Culicinae</taxon>
        <taxon>Culicini</taxon>
        <taxon>Culex</taxon>
        <taxon>Culex</taxon>
    </lineage>
</organism>
<evidence type="ECO:0000256" key="2">
    <source>
        <dbReference type="SAM" id="Phobius"/>
    </source>
</evidence>
<keyword evidence="2" id="KW-0472">Membrane</keyword>
<reference evidence="3" key="1">
    <citation type="submission" date="2021-05" db="EMBL/GenBank/DDBJ databases">
        <authorList>
            <person name="Alioto T."/>
            <person name="Alioto T."/>
            <person name="Gomez Garrido J."/>
        </authorList>
    </citation>
    <scope>NUCLEOTIDE SEQUENCE</scope>
</reference>